<reference evidence="3 4" key="1">
    <citation type="submission" date="2019-08" db="EMBL/GenBank/DDBJ databases">
        <title>Bacterial whole genome sequence for Glaciihabitans sp. CHu50b-6-2.</title>
        <authorList>
            <person name="Jin L."/>
        </authorList>
    </citation>
    <scope>NUCLEOTIDE SEQUENCE [LARGE SCALE GENOMIC DNA]</scope>
    <source>
        <strain evidence="3 4">CHu50b-6-2</strain>
    </source>
</reference>
<feature type="coiled-coil region" evidence="1">
    <location>
        <begin position="123"/>
        <end position="150"/>
    </location>
</feature>
<dbReference type="Gene3D" id="1.10.287.1490">
    <property type="match status" value="1"/>
</dbReference>
<evidence type="ECO:0000313" key="4">
    <source>
        <dbReference type="Proteomes" id="UP000321379"/>
    </source>
</evidence>
<keyword evidence="1" id="KW-0175">Coiled coil</keyword>
<feature type="domain" description="CT398-like coiled coil hairpin" evidence="2">
    <location>
        <begin position="14"/>
        <end position="192"/>
    </location>
</feature>
<dbReference type="AlphaFoldDB" id="A0A5C8ULK6"/>
<dbReference type="EMBL" id="VRMG01000010">
    <property type="protein sequence ID" value="TXN29033.1"/>
    <property type="molecule type" value="Genomic_DNA"/>
</dbReference>
<proteinExistence type="predicted"/>
<protein>
    <recommendedName>
        <fullName evidence="2">CT398-like coiled coil hairpin domain-containing protein</fullName>
    </recommendedName>
</protein>
<evidence type="ECO:0000256" key="1">
    <source>
        <dbReference type="SAM" id="Coils"/>
    </source>
</evidence>
<dbReference type="Pfam" id="PF24481">
    <property type="entry name" value="CT398_CC"/>
    <property type="match status" value="1"/>
</dbReference>
<dbReference type="InterPro" id="IPR056003">
    <property type="entry name" value="CT398_CC_hairpin"/>
</dbReference>
<feature type="coiled-coil region" evidence="1">
    <location>
        <begin position="44"/>
        <end position="78"/>
    </location>
</feature>
<sequence>MKSSPNDQARLLELQAIDIRLQQLDHRAKTLPEIAALAGLSSDADALRRELASSNGALEDARRELGRIESDVAVVEARIKRDTERLQGSSSVKDVAGFESELAGLRRRQLDLEEIELGVMERVDGLEAAAAELTGRHDELAARIAAAAAEKDAVLEALTSERAHAAASRSSLAGTLPEDLLALYERQRARYGFGASLLRGGVSSASGVKLNENDMAAIRSADPDEVLLCPDSSAILVRTAESGL</sequence>
<organism evidence="3 4">
    <name type="scientific">Lacisediminihabitans profunda</name>
    <dbReference type="NCBI Taxonomy" id="2594790"/>
    <lineage>
        <taxon>Bacteria</taxon>
        <taxon>Bacillati</taxon>
        <taxon>Actinomycetota</taxon>
        <taxon>Actinomycetes</taxon>
        <taxon>Micrococcales</taxon>
        <taxon>Microbacteriaceae</taxon>
        <taxon>Lacisediminihabitans</taxon>
    </lineage>
</organism>
<gene>
    <name evidence="3" type="ORF">FVP33_16005</name>
</gene>
<evidence type="ECO:0000259" key="2">
    <source>
        <dbReference type="Pfam" id="PF24481"/>
    </source>
</evidence>
<evidence type="ECO:0000313" key="3">
    <source>
        <dbReference type="EMBL" id="TXN29033.1"/>
    </source>
</evidence>
<accession>A0A5C8ULK6</accession>
<comment type="caution">
    <text evidence="3">The sequence shown here is derived from an EMBL/GenBank/DDBJ whole genome shotgun (WGS) entry which is preliminary data.</text>
</comment>
<dbReference type="Proteomes" id="UP000321379">
    <property type="component" value="Unassembled WGS sequence"/>
</dbReference>
<keyword evidence="4" id="KW-1185">Reference proteome</keyword>
<name>A0A5C8ULK6_9MICO</name>